<feature type="compositionally biased region" description="Basic and acidic residues" evidence="1">
    <location>
        <begin position="79"/>
        <end position="104"/>
    </location>
</feature>
<dbReference type="InterPro" id="IPR024489">
    <property type="entry name" value="Organ_specific_prot"/>
</dbReference>
<proteinExistence type="predicted"/>
<feature type="signal peptide" evidence="2">
    <location>
        <begin position="1"/>
        <end position="24"/>
    </location>
</feature>
<feature type="region of interest" description="Disordered" evidence="1">
    <location>
        <begin position="79"/>
        <end position="105"/>
    </location>
</feature>
<gene>
    <name evidence="4" type="primary">LOC110799271</name>
</gene>
<accession>A0A9R0J464</accession>
<evidence type="ECO:0000313" key="4">
    <source>
        <dbReference type="RefSeq" id="XP_021860193.1"/>
    </source>
</evidence>
<dbReference type="Proteomes" id="UP000813463">
    <property type="component" value="Chromosome 4"/>
</dbReference>
<dbReference type="PANTHER" id="PTHR33731:SF17">
    <property type="entry name" value="ORGAN-SPECIFIC PROTEIN P4-LIKE"/>
    <property type="match status" value="1"/>
</dbReference>
<dbReference type="RefSeq" id="XP_021860193.1">
    <property type="nucleotide sequence ID" value="XM_022004501.2"/>
</dbReference>
<dbReference type="OrthoDB" id="1734141at2759"/>
<dbReference type="AlphaFoldDB" id="A0A9R0J464"/>
<sequence length="118" mass="13705">MESYIKIFFITLLSFTLLASQSDGRKDLGTYWGDMVKEQPMPEAIKDFINQREAIKDFIKDFDPIPNISVYHDNDVMKSQKDDADCNSKHHNDDELAPKKKQFADEFEPIPNISVYNN</sequence>
<evidence type="ECO:0000313" key="3">
    <source>
        <dbReference type="Proteomes" id="UP000813463"/>
    </source>
</evidence>
<reference evidence="3" key="1">
    <citation type="journal article" date="2021" name="Nat. Commun.">
        <title>Genomic analyses provide insights into spinach domestication and the genetic basis of agronomic traits.</title>
        <authorList>
            <person name="Cai X."/>
            <person name="Sun X."/>
            <person name="Xu C."/>
            <person name="Sun H."/>
            <person name="Wang X."/>
            <person name="Ge C."/>
            <person name="Zhang Z."/>
            <person name="Wang Q."/>
            <person name="Fei Z."/>
            <person name="Jiao C."/>
            <person name="Wang Q."/>
        </authorList>
    </citation>
    <scope>NUCLEOTIDE SEQUENCE [LARGE SCALE GENOMIC DNA]</scope>
    <source>
        <strain evidence="3">cv. Varoflay</strain>
    </source>
</reference>
<reference evidence="4" key="2">
    <citation type="submission" date="2025-08" db="UniProtKB">
        <authorList>
            <consortium name="RefSeq"/>
        </authorList>
    </citation>
    <scope>IDENTIFICATION</scope>
    <source>
        <tissue evidence="4">Leaf</tissue>
    </source>
</reference>
<evidence type="ECO:0000256" key="1">
    <source>
        <dbReference type="SAM" id="MobiDB-lite"/>
    </source>
</evidence>
<protein>
    <submittedName>
        <fullName evidence="4">Organ-specific protein P4</fullName>
    </submittedName>
</protein>
<dbReference type="GeneID" id="110799271"/>
<name>A0A9R0J464_SPIOL</name>
<evidence type="ECO:0000256" key="2">
    <source>
        <dbReference type="SAM" id="SignalP"/>
    </source>
</evidence>
<dbReference type="Pfam" id="PF10950">
    <property type="entry name" value="Organ_specific"/>
    <property type="match status" value="2"/>
</dbReference>
<dbReference type="PANTHER" id="PTHR33731">
    <property type="entry name" value="PROTEIN, PUTATIVE-RELATED"/>
    <property type="match status" value="1"/>
</dbReference>
<organism evidence="3 4">
    <name type="scientific">Spinacia oleracea</name>
    <name type="common">Spinach</name>
    <dbReference type="NCBI Taxonomy" id="3562"/>
    <lineage>
        <taxon>Eukaryota</taxon>
        <taxon>Viridiplantae</taxon>
        <taxon>Streptophyta</taxon>
        <taxon>Embryophyta</taxon>
        <taxon>Tracheophyta</taxon>
        <taxon>Spermatophyta</taxon>
        <taxon>Magnoliopsida</taxon>
        <taxon>eudicotyledons</taxon>
        <taxon>Gunneridae</taxon>
        <taxon>Pentapetalae</taxon>
        <taxon>Caryophyllales</taxon>
        <taxon>Chenopodiaceae</taxon>
        <taxon>Chenopodioideae</taxon>
        <taxon>Anserineae</taxon>
        <taxon>Spinacia</taxon>
    </lineage>
</organism>
<feature type="chain" id="PRO_5040367945" evidence="2">
    <location>
        <begin position="25"/>
        <end position="118"/>
    </location>
</feature>
<keyword evidence="3" id="KW-1185">Reference proteome</keyword>
<dbReference type="KEGG" id="soe:110799271"/>
<keyword evidence="2" id="KW-0732">Signal</keyword>